<dbReference type="RefSeq" id="WP_216714331.1">
    <property type="nucleotide sequence ID" value="NZ_JACVEL010000007.1"/>
</dbReference>
<dbReference type="AlphaFoldDB" id="A0A8J6PR61"/>
<keyword evidence="2" id="KW-1185">Reference proteome</keyword>
<evidence type="ECO:0000313" key="1">
    <source>
        <dbReference type="EMBL" id="MBC9813023.1"/>
    </source>
</evidence>
<dbReference type="Proteomes" id="UP000652681">
    <property type="component" value="Unassembled WGS sequence"/>
</dbReference>
<dbReference type="Pfam" id="PF16264">
    <property type="entry name" value="SatD"/>
    <property type="match status" value="1"/>
</dbReference>
<evidence type="ECO:0000313" key="2">
    <source>
        <dbReference type="Proteomes" id="UP000652681"/>
    </source>
</evidence>
<comment type="caution">
    <text evidence="1">The sequence shown here is derived from an EMBL/GenBank/DDBJ whole genome shotgun (WGS) entry which is preliminary data.</text>
</comment>
<dbReference type="InterPro" id="IPR032580">
    <property type="entry name" value="SatD"/>
</dbReference>
<gene>
    <name evidence="1" type="ORF">H9Y05_11140</name>
</gene>
<sequence>MTAVITGDIIHSRKVASEVWLPKLKTYFESVTDQPGSWEIYRGDSFQLELPVTEALRIAFCIKALVKTNNTIDVRMGIGIGDKGYTGTKVTESSGTAFIRSGHRFEQLKDQTLAIESASEEVDADFNLLLKLAGFIADNWKPATSETIFHMLNKSDLLQKELAQQLGKSNATVNKALKRGAYDELLEVIHLFNKKYGHG</sequence>
<dbReference type="EMBL" id="JACVEL010000007">
    <property type="protein sequence ID" value="MBC9813023.1"/>
    <property type="molecule type" value="Genomic_DNA"/>
</dbReference>
<reference evidence="1" key="1">
    <citation type="submission" date="2020-09" db="EMBL/GenBank/DDBJ databases">
        <title>Taishania pollutisoli gen. nov., sp. nov., Isolated from Tetrabromobisphenol A-Contaminated Soil.</title>
        <authorList>
            <person name="Chen Q."/>
        </authorList>
    </citation>
    <scope>NUCLEOTIDE SEQUENCE</scope>
    <source>
        <strain evidence="1">CZZ-1</strain>
    </source>
</reference>
<organism evidence="1 2">
    <name type="scientific">Taishania pollutisoli</name>
    <dbReference type="NCBI Taxonomy" id="2766479"/>
    <lineage>
        <taxon>Bacteria</taxon>
        <taxon>Pseudomonadati</taxon>
        <taxon>Bacteroidota</taxon>
        <taxon>Flavobacteriia</taxon>
        <taxon>Flavobacteriales</taxon>
        <taxon>Crocinitomicaceae</taxon>
        <taxon>Taishania</taxon>
    </lineage>
</organism>
<proteinExistence type="predicted"/>
<protein>
    <submittedName>
        <fullName evidence="1">Transcriptional regulator</fullName>
    </submittedName>
</protein>
<accession>A0A8J6PR61</accession>
<name>A0A8J6PR61_9FLAO</name>